<evidence type="ECO:0000313" key="1">
    <source>
        <dbReference type="EMBL" id="SDI64638.1"/>
    </source>
</evidence>
<sequence length="227" mass="26334">MDKINIIVHEKAPLGITERDYELHKTSLSSEGLEGIFMVVLEKSEDLPPFILGDSQNKEEVYSSPCSVLEDPLKLWDLKRRILAYHWMKNIPLPHRQSLFESWYILKFLCQELKNVDARQLGRDIAALQSDAGIEVLEEFRQKILSLLKYPSTPEKIRGSLWKNYTNQLKKTHHPLSEIKDPKDGVFEDTLVHELHLLEEEAMKKHIFFGTSPVLYKEKKPVISSQA</sequence>
<dbReference type="RefSeq" id="WP_031574808.1">
    <property type="nucleotide sequence ID" value="NZ_FNDZ01000003.1"/>
</dbReference>
<evidence type="ECO:0000313" key="2">
    <source>
        <dbReference type="Proteomes" id="UP000183255"/>
    </source>
</evidence>
<proteinExistence type="predicted"/>
<dbReference type="AlphaFoldDB" id="A0A1G8M9N6"/>
<gene>
    <name evidence="1" type="ORF">SAMN05421804_103324</name>
</gene>
<dbReference type="Proteomes" id="UP000183255">
    <property type="component" value="Unassembled WGS sequence"/>
</dbReference>
<organism evidence="1 2">
    <name type="scientific">Proteiniclasticum ruminis</name>
    <dbReference type="NCBI Taxonomy" id="398199"/>
    <lineage>
        <taxon>Bacteria</taxon>
        <taxon>Bacillati</taxon>
        <taxon>Bacillota</taxon>
        <taxon>Clostridia</taxon>
        <taxon>Eubacteriales</taxon>
        <taxon>Clostridiaceae</taxon>
        <taxon>Proteiniclasticum</taxon>
    </lineage>
</organism>
<name>A0A1G8M9N6_9CLOT</name>
<protein>
    <submittedName>
        <fullName evidence="1">Uncharacterized protein</fullName>
    </submittedName>
</protein>
<reference evidence="1 2" key="1">
    <citation type="submission" date="2016-10" db="EMBL/GenBank/DDBJ databases">
        <authorList>
            <person name="de Groot N.N."/>
        </authorList>
    </citation>
    <scope>NUCLEOTIDE SEQUENCE [LARGE SCALE GENOMIC DNA]</scope>
    <source>
        <strain evidence="1 2">CGMCC 1.5058</strain>
    </source>
</reference>
<accession>A0A1G8M9N6</accession>
<dbReference type="EMBL" id="FNDZ01000003">
    <property type="protein sequence ID" value="SDI64638.1"/>
    <property type="molecule type" value="Genomic_DNA"/>
</dbReference>